<dbReference type="EMBL" id="LSRX01000042">
    <property type="protein sequence ID" value="OLQ12518.1"/>
    <property type="molecule type" value="Genomic_DNA"/>
</dbReference>
<reference evidence="2 3" key="1">
    <citation type="submission" date="2016-02" db="EMBL/GenBank/DDBJ databases">
        <title>Genome analysis of coral dinoflagellate symbionts highlights evolutionary adaptations to a symbiotic lifestyle.</title>
        <authorList>
            <person name="Aranda M."/>
            <person name="Li Y."/>
            <person name="Liew Y.J."/>
            <person name="Baumgarten S."/>
            <person name="Simakov O."/>
            <person name="Wilson M."/>
            <person name="Piel J."/>
            <person name="Ashoor H."/>
            <person name="Bougouffa S."/>
            <person name="Bajic V.B."/>
            <person name="Ryu T."/>
            <person name="Ravasi T."/>
            <person name="Bayer T."/>
            <person name="Micklem G."/>
            <person name="Kim H."/>
            <person name="Bhak J."/>
            <person name="Lajeunesse T.C."/>
            <person name="Voolstra C.R."/>
        </authorList>
    </citation>
    <scope>NUCLEOTIDE SEQUENCE [LARGE SCALE GENOMIC DNA]</scope>
    <source>
        <strain evidence="2 3">CCMP2467</strain>
    </source>
</reference>
<evidence type="ECO:0000313" key="2">
    <source>
        <dbReference type="EMBL" id="OLQ12518.1"/>
    </source>
</evidence>
<evidence type="ECO:0000256" key="1">
    <source>
        <dbReference type="SAM" id="MobiDB-lite"/>
    </source>
</evidence>
<evidence type="ECO:0000313" key="3">
    <source>
        <dbReference type="Proteomes" id="UP000186817"/>
    </source>
</evidence>
<protein>
    <submittedName>
        <fullName evidence="2">F-box protein</fullName>
    </submittedName>
</protein>
<dbReference type="AlphaFoldDB" id="A0A1Q9EYJ2"/>
<dbReference type="Proteomes" id="UP000186817">
    <property type="component" value="Unassembled WGS sequence"/>
</dbReference>
<name>A0A1Q9EYJ2_SYMMI</name>
<dbReference type="OrthoDB" id="412810at2759"/>
<accession>A0A1Q9EYJ2</accession>
<feature type="region of interest" description="Disordered" evidence="1">
    <location>
        <begin position="96"/>
        <end position="130"/>
    </location>
</feature>
<dbReference type="PANTHER" id="PTHR31482:SF18">
    <property type="entry name" value="ESTS AU081301(E20138)"/>
    <property type="match status" value="1"/>
</dbReference>
<dbReference type="PANTHER" id="PTHR31482">
    <property type="entry name" value="ESTS AU081301(E20138)"/>
    <property type="match status" value="1"/>
</dbReference>
<gene>
    <name evidence="2" type="ORF">AK812_SmicGene3592</name>
</gene>
<keyword evidence="3" id="KW-1185">Reference proteome</keyword>
<proteinExistence type="predicted"/>
<organism evidence="2 3">
    <name type="scientific">Symbiodinium microadriaticum</name>
    <name type="common">Dinoflagellate</name>
    <name type="synonym">Zooxanthella microadriatica</name>
    <dbReference type="NCBI Taxonomy" id="2951"/>
    <lineage>
        <taxon>Eukaryota</taxon>
        <taxon>Sar</taxon>
        <taxon>Alveolata</taxon>
        <taxon>Dinophyceae</taxon>
        <taxon>Suessiales</taxon>
        <taxon>Symbiodiniaceae</taxon>
        <taxon>Symbiodinium</taxon>
    </lineage>
</organism>
<comment type="caution">
    <text evidence="2">The sequence shown here is derived from an EMBL/GenBank/DDBJ whole genome shotgun (WGS) entry which is preliminary data.</text>
</comment>
<feature type="compositionally biased region" description="Basic and acidic residues" evidence="1">
    <location>
        <begin position="101"/>
        <end position="119"/>
    </location>
</feature>
<sequence length="559" mass="63819">MRVSNSRFCKDHKRSADAMSYQAEKSDDPEAKETFDQIFADDAAMADLCFRNPDTWPHRTGSKLGGGATNSEAVCRRLVLFAYVVRITKVPVADKVQPGSKQEHRKMDNSMKAAEKDAPKPWLTHPDGKWSPRPHVPHDCPVEYGGVESYDFCLEINGELESPRSKEEQVTVAPLHPSSMSSDLVITIRGFKQVSKWKGIKTWEDLESMHTELEMERPHLDVNPPPFICQQEFYHVPPALWSYYAKETCVAIEPWLCDVLHKGEGSQSLKRFLEEITPDSWSSPAHDVLALPVASHILEFLAAPVDMVRTFVLGSKSIAEHSWQIRTAKWEAMFRDRWPAFFQCLRYEGRAQAVLDWELTYQQMVEGKKEEVLEVFDREKKIGFSMSCMIAKVSWESKTQSYMASYVSASHVLPERISYDESDRLRFCPASAAVQLQPELAPPTALEIYPYRVLQGLEGLRVGASVELQWKMQMGSPFGWWYGVVEQMERNCGEEGTAAVTITFRHFPANSRWYRLRVVVGDGVMRRCAIGGYHGGIRAVTPEEDKQWKLFFPKETIMF</sequence>